<evidence type="ECO:0000313" key="2">
    <source>
        <dbReference type="Proteomes" id="UP001629156"/>
    </source>
</evidence>
<dbReference type="EMBL" id="JBELPZ010000013">
    <property type="protein sequence ID" value="MFL9845164.1"/>
    <property type="molecule type" value="Genomic_DNA"/>
</dbReference>
<dbReference type="RefSeq" id="WP_408085434.1">
    <property type="nucleotide sequence ID" value="NZ_JBELPZ010000013.1"/>
</dbReference>
<keyword evidence="2" id="KW-1185">Reference proteome</keyword>
<gene>
    <name evidence="1" type="ORF">ABS766_12110</name>
</gene>
<protein>
    <submittedName>
        <fullName evidence="1">DUF6327 family protein</fullName>
    </submittedName>
</protein>
<comment type="caution">
    <text evidence="1">The sequence shown here is derived from an EMBL/GenBank/DDBJ whole genome shotgun (WGS) entry which is preliminary data.</text>
</comment>
<dbReference type="InterPro" id="IPR046290">
    <property type="entry name" value="DUF6327"/>
</dbReference>
<name>A0ABW8YYI5_9FLAO</name>
<evidence type="ECO:0000313" key="1">
    <source>
        <dbReference type="EMBL" id="MFL9845164.1"/>
    </source>
</evidence>
<dbReference type="Proteomes" id="UP001629156">
    <property type="component" value="Unassembled WGS sequence"/>
</dbReference>
<sequence length="78" mass="8977">MSDIVYKSYNEIEREIEIARVERDLAFAKFQKSFDDTKESLQPENIIGDTPKKIFKILGAFSGPIKSAALTFLFKKIF</sequence>
<dbReference type="Pfam" id="PF19852">
    <property type="entry name" value="DUF6327"/>
    <property type="match status" value="1"/>
</dbReference>
<reference evidence="1 2" key="1">
    <citation type="submission" date="2024-06" db="EMBL/GenBank/DDBJ databases">
        <authorList>
            <person name="Kaempfer P."/>
            <person name="Viver T."/>
        </authorList>
    </citation>
    <scope>NUCLEOTIDE SEQUENCE [LARGE SCALE GENOMIC DNA]</scope>
    <source>
        <strain evidence="1 2">ST-119</strain>
    </source>
</reference>
<organism evidence="1 2">
    <name type="scientific">Flavobacterium rhizosphaerae</name>
    <dbReference type="NCBI Taxonomy" id="3163298"/>
    <lineage>
        <taxon>Bacteria</taxon>
        <taxon>Pseudomonadati</taxon>
        <taxon>Bacteroidota</taxon>
        <taxon>Flavobacteriia</taxon>
        <taxon>Flavobacteriales</taxon>
        <taxon>Flavobacteriaceae</taxon>
        <taxon>Flavobacterium</taxon>
    </lineage>
</organism>
<proteinExistence type="predicted"/>
<accession>A0ABW8YYI5</accession>